<dbReference type="RefSeq" id="WP_269885063.1">
    <property type="nucleotide sequence ID" value="NZ_JAQAGZ010000024.1"/>
</dbReference>
<feature type="transmembrane region" description="Helical" evidence="9">
    <location>
        <begin position="115"/>
        <end position="136"/>
    </location>
</feature>
<dbReference type="SMART" id="SM00028">
    <property type="entry name" value="TPR"/>
    <property type="match status" value="1"/>
</dbReference>
<organism evidence="11 12">
    <name type="scientific">Paenibacillus gyeongsangnamensis</name>
    <dbReference type="NCBI Taxonomy" id="3388067"/>
    <lineage>
        <taxon>Bacteria</taxon>
        <taxon>Bacillati</taxon>
        <taxon>Bacillota</taxon>
        <taxon>Bacilli</taxon>
        <taxon>Bacillales</taxon>
        <taxon>Paenibacillaceae</taxon>
        <taxon>Paenibacillus</taxon>
    </lineage>
</organism>
<evidence type="ECO:0000256" key="8">
    <source>
        <dbReference type="SAM" id="MobiDB-lite"/>
    </source>
</evidence>
<dbReference type="Pfam" id="PF03734">
    <property type="entry name" value="YkuD"/>
    <property type="match status" value="1"/>
</dbReference>
<dbReference type="PROSITE" id="PS52029">
    <property type="entry name" value="LD_TPASE"/>
    <property type="match status" value="1"/>
</dbReference>
<keyword evidence="2" id="KW-0808">Transferase</keyword>
<comment type="pathway">
    <text evidence="1 7">Cell wall biogenesis; peptidoglycan biosynthesis.</text>
</comment>
<keyword evidence="12" id="KW-1185">Reference proteome</keyword>
<feature type="active site" description="Proton donor/acceptor" evidence="7">
    <location>
        <position position="426"/>
    </location>
</feature>
<evidence type="ECO:0000259" key="10">
    <source>
        <dbReference type="PROSITE" id="PS52029"/>
    </source>
</evidence>
<proteinExistence type="predicted"/>
<gene>
    <name evidence="11" type="ORF">O9H85_29890</name>
</gene>
<keyword evidence="9" id="KW-0812">Transmembrane</keyword>
<comment type="caution">
    <text evidence="11">The sequence shown here is derived from an EMBL/GenBank/DDBJ whole genome shotgun (WGS) entry which is preliminary data.</text>
</comment>
<dbReference type="SUPFAM" id="SSF141523">
    <property type="entry name" value="L,D-transpeptidase catalytic domain-like"/>
    <property type="match status" value="1"/>
</dbReference>
<dbReference type="Gene3D" id="2.40.440.10">
    <property type="entry name" value="L,D-transpeptidase catalytic domain-like"/>
    <property type="match status" value="1"/>
</dbReference>
<keyword evidence="5 7" id="KW-0961">Cell wall biogenesis/degradation</keyword>
<feature type="active site" description="Nucleophile" evidence="7">
    <location>
        <position position="442"/>
    </location>
</feature>
<protein>
    <submittedName>
        <fullName evidence="11">L,D-transpeptidase family protein</fullName>
    </submittedName>
</protein>
<accession>A0ABT4QI27</accession>
<dbReference type="Gene3D" id="1.25.40.10">
    <property type="entry name" value="Tetratricopeptide repeat domain"/>
    <property type="match status" value="1"/>
</dbReference>
<dbReference type="PROSITE" id="PS50005">
    <property type="entry name" value="TPR"/>
    <property type="match status" value="1"/>
</dbReference>
<feature type="region of interest" description="Disordered" evidence="8">
    <location>
        <begin position="467"/>
        <end position="501"/>
    </location>
</feature>
<dbReference type="Proteomes" id="UP001527882">
    <property type="component" value="Unassembled WGS sequence"/>
</dbReference>
<dbReference type="SUPFAM" id="SSF48452">
    <property type="entry name" value="TPR-like"/>
    <property type="match status" value="1"/>
</dbReference>
<evidence type="ECO:0000256" key="2">
    <source>
        <dbReference type="ARBA" id="ARBA00022679"/>
    </source>
</evidence>
<keyword evidence="9" id="KW-0472">Membrane</keyword>
<feature type="domain" description="L,D-TPase catalytic" evidence="10">
    <location>
        <begin position="357"/>
        <end position="466"/>
    </location>
</feature>
<evidence type="ECO:0000313" key="11">
    <source>
        <dbReference type="EMBL" id="MCZ8516527.1"/>
    </source>
</evidence>
<evidence type="ECO:0000313" key="12">
    <source>
        <dbReference type="Proteomes" id="UP001527882"/>
    </source>
</evidence>
<keyword evidence="4 7" id="KW-0573">Peptidoglycan synthesis</keyword>
<dbReference type="InterPro" id="IPR050979">
    <property type="entry name" value="LD-transpeptidase"/>
</dbReference>
<sequence length="512" mass="55562">MEHSRKRFKTHLDSNLVHLHKNIYLNRSDPLYYEKIIRFHDPRSPEAHYRLGRQHEELGRKDAALYHYKQAMKVFPSPYYYPASSAVRHLEQPSKPKISESGSASAAVRPSSIPLLLKALLLSLLFLNLLLLAFVYGPAAVSKAVTWVKPWGIGKDVTYESAESRFVLHFPYGAQQSEVETALHKKALELSNWYPNRSITVYGLASDVKQADSKAVPMNDEKLKTIAFVMAEYNPSVDTAVKIRFLSSDLKQLRTEAETGANLVRTALGAYMKEHGQPPTELSQLAAGYPNNYLSAIPLEPATGSASARTGFDGLGGWVYDQNAGSLAAMFYPNFVYEASSGMAAHAPEAVLPYEPYRITVDPSAHRMQLTAGNAVVAEAAVGIGEAGHPTPEGVYTVGTRVRSPQGKMPGVYGSAALGLGELAIHGTADASSIGENASLGCIRLGNADMDRIYLLSPRGTEVVIRNGSLTRDGGNPSDRGHASRLLPAPPSFSSPSREGETAGNAVFHWLG</sequence>
<dbReference type="InterPro" id="IPR011990">
    <property type="entry name" value="TPR-like_helical_dom_sf"/>
</dbReference>
<dbReference type="CDD" id="cd16913">
    <property type="entry name" value="YkuD_like"/>
    <property type="match status" value="1"/>
</dbReference>
<evidence type="ECO:0000256" key="5">
    <source>
        <dbReference type="ARBA" id="ARBA00023316"/>
    </source>
</evidence>
<feature type="repeat" description="TPR" evidence="6">
    <location>
        <begin position="45"/>
        <end position="78"/>
    </location>
</feature>
<evidence type="ECO:0000256" key="1">
    <source>
        <dbReference type="ARBA" id="ARBA00004752"/>
    </source>
</evidence>
<keyword evidence="9" id="KW-1133">Transmembrane helix</keyword>
<keyword evidence="6" id="KW-0802">TPR repeat</keyword>
<evidence type="ECO:0000256" key="7">
    <source>
        <dbReference type="PROSITE-ProRule" id="PRU01373"/>
    </source>
</evidence>
<dbReference type="PANTHER" id="PTHR30582">
    <property type="entry name" value="L,D-TRANSPEPTIDASE"/>
    <property type="match status" value="1"/>
</dbReference>
<evidence type="ECO:0000256" key="9">
    <source>
        <dbReference type="SAM" id="Phobius"/>
    </source>
</evidence>
<dbReference type="EMBL" id="JAQAGZ010000024">
    <property type="protein sequence ID" value="MCZ8516527.1"/>
    <property type="molecule type" value="Genomic_DNA"/>
</dbReference>
<evidence type="ECO:0000256" key="4">
    <source>
        <dbReference type="ARBA" id="ARBA00022984"/>
    </source>
</evidence>
<dbReference type="InterPro" id="IPR005490">
    <property type="entry name" value="LD_TPept_cat_dom"/>
</dbReference>
<evidence type="ECO:0000256" key="3">
    <source>
        <dbReference type="ARBA" id="ARBA00022960"/>
    </source>
</evidence>
<evidence type="ECO:0000256" key="6">
    <source>
        <dbReference type="PROSITE-ProRule" id="PRU00339"/>
    </source>
</evidence>
<dbReference type="InterPro" id="IPR038063">
    <property type="entry name" value="Transpep_catalytic_dom"/>
</dbReference>
<dbReference type="InterPro" id="IPR019734">
    <property type="entry name" value="TPR_rpt"/>
</dbReference>
<reference evidence="11 12" key="1">
    <citation type="submission" date="2022-12" db="EMBL/GenBank/DDBJ databases">
        <title>Draft genome sequence of Paenibacillus sp. dW9.</title>
        <authorList>
            <person name="Choi E.-W."/>
            <person name="Kim D.-U."/>
        </authorList>
    </citation>
    <scope>NUCLEOTIDE SEQUENCE [LARGE SCALE GENOMIC DNA]</scope>
    <source>
        <strain evidence="12">dW9</strain>
    </source>
</reference>
<keyword evidence="3 7" id="KW-0133">Cell shape</keyword>
<name>A0ABT4QI27_9BACL</name>